<evidence type="ECO:0000313" key="3">
    <source>
        <dbReference type="Proteomes" id="UP000469670"/>
    </source>
</evidence>
<accession>A0A7K3S0X8</accession>
<dbReference type="EMBL" id="JAAGMP010001046">
    <property type="protein sequence ID" value="NEC21165.1"/>
    <property type="molecule type" value="Genomic_DNA"/>
</dbReference>
<gene>
    <name evidence="2" type="ORF">G3I50_23395</name>
</gene>
<protein>
    <submittedName>
        <fullName evidence="2">Uncharacterized protein</fullName>
    </submittedName>
</protein>
<dbReference type="Proteomes" id="UP000469670">
    <property type="component" value="Unassembled WGS sequence"/>
</dbReference>
<comment type="caution">
    <text evidence="2">The sequence shown here is derived from an EMBL/GenBank/DDBJ whole genome shotgun (WGS) entry which is preliminary data.</text>
</comment>
<organism evidence="2 3">
    <name type="scientific">Streptomyces parvus</name>
    <dbReference type="NCBI Taxonomy" id="66428"/>
    <lineage>
        <taxon>Bacteria</taxon>
        <taxon>Bacillati</taxon>
        <taxon>Actinomycetota</taxon>
        <taxon>Actinomycetes</taxon>
        <taxon>Kitasatosporales</taxon>
        <taxon>Streptomycetaceae</taxon>
        <taxon>Streptomyces</taxon>
    </lineage>
</organism>
<evidence type="ECO:0000313" key="2">
    <source>
        <dbReference type="EMBL" id="NEC21165.1"/>
    </source>
</evidence>
<dbReference type="RefSeq" id="WP_164205148.1">
    <property type="nucleotide sequence ID" value="NZ_JAAGMP010001046.1"/>
</dbReference>
<sequence>MAKLPDNVTLRRLFREGLTDLQIAKAYGCTPAAVNARYGIVMNEPRKPWSNTASAILEAAWPREEFERQKFTRFNRARDLTTFIRWRLGDPTLTERQLLRARNFTKHQKRNGVVLTLDWSKDNPWVFLPREPSDGELVIRWPEGRELPKGPHLEAISLPPTLDGPDSQRG</sequence>
<proteinExistence type="predicted"/>
<dbReference type="AlphaFoldDB" id="A0A7K3S0X8"/>
<feature type="region of interest" description="Disordered" evidence="1">
    <location>
        <begin position="147"/>
        <end position="170"/>
    </location>
</feature>
<reference evidence="2 3" key="1">
    <citation type="submission" date="2020-01" db="EMBL/GenBank/DDBJ databases">
        <title>Insect and environment-associated Actinomycetes.</title>
        <authorList>
            <person name="Currrie C."/>
            <person name="Chevrette M."/>
            <person name="Carlson C."/>
            <person name="Stubbendieck R."/>
            <person name="Wendt-Pienkowski E."/>
        </authorList>
    </citation>
    <scope>NUCLEOTIDE SEQUENCE [LARGE SCALE GENOMIC DNA]</scope>
    <source>
        <strain evidence="2 3">SID7590</strain>
    </source>
</reference>
<evidence type="ECO:0000256" key="1">
    <source>
        <dbReference type="SAM" id="MobiDB-lite"/>
    </source>
</evidence>
<name>A0A7K3S0X8_9ACTN</name>